<reference evidence="9 10" key="2">
    <citation type="submission" date="2020-07" db="EMBL/GenBank/DDBJ databases">
        <title>Genome assembly of wild tea tree DASZ reveals pedigree and selection history of tea varieties.</title>
        <authorList>
            <person name="Zhang W."/>
        </authorList>
    </citation>
    <scope>NUCLEOTIDE SEQUENCE [LARGE SCALE GENOMIC DNA]</scope>
    <source>
        <strain evidence="10">cv. G240</strain>
        <tissue evidence="9">Leaf</tissue>
    </source>
</reference>
<name>A0A7J7G702_CAMSI</name>
<comment type="caution">
    <text evidence="9">The sequence shown here is derived from an EMBL/GenBank/DDBJ whole genome shotgun (WGS) entry which is preliminary data.</text>
</comment>
<keyword evidence="4" id="KW-0479">Metal-binding</keyword>
<evidence type="ECO:0000256" key="7">
    <source>
        <dbReference type="ARBA" id="ARBA00022833"/>
    </source>
</evidence>
<feature type="compositionally biased region" description="Polar residues" evidence="8">
    <location>
        <begin position="145"/>
        <end position="155"/>
    </location>
</feature>
<dbReference type="GO" id="GO:0061630">
    <property type="term" value="F:ubiquitin protein ligase activity"/>
    <property type="evidence" value="ECO:0007669"/>
    <property type="project" value="UniProtKB-EC"/>
</dbReference>
<proteinExistence type="predicted"/>
<feature type="compositionally biased region" description="Low complexity" evidence="8">
    <location>
        <begin position="71"/>
        <end position="82"/>
    </location>
</feature>
<evidence type="ECO:0000256" key="3">
    <source>
        <dbReference type="ARBA" id="ARBA00022679"/>
    </source>
</evidence>
<keyword evidence="6" id="KW-0833">Ubl conjugation pathway</keyword>
<evidence type="ECO:0000256" key="1">
    <source>
        <dbReference type="ARBA" id="ARBA00000900"/>
    </source>
</evidence>
<organism evidence="9 10">
    <name type="scientific">Camellia sinensis</name>
    <name type="common">Tea plant</name>
    <name type="synonym">Thea sinensis</name>
    <dbReference type="NCBI Taxonomy" id="4442"/>
    <lineage>
        <taxon>Eukaryota</taxon>
        <taxon>Viridiplantae</taxon>
        <taxon>Streptophyta</taxon>
        <taxon>Embryophyta</taxon>
        <taxon>Tracheophyta</taxon>
        <taxon>Spermatophyta</taxon>
        <taxon>Magnoliopsida</taxon>
        <taxon>eudicotyledons</taxon>
        <taxon>Gunneridae</taxon>
        <taxon>Pentapetalae</taxon>
        <taxon>asterids</taxon>
        <taxon>Ericales</taxon>
        <taxon>Theaceae</taxon>
        <taxon>Camellia</taxon>
    </lineage>
</organism>
<keyword evidence="7" id="KW-0862">Zinc</keyword>
<dbReference type="EMBL" id="JACBKZ010000013">
    <property type="protein sequence ID" value="KAF5936397.1"/>
    <property type="molecule type" value="Genomic_DNA"/>
</dbReference>
<evidence type="ECO:0000256" key="2">
    <source>
        <dbReference type="ARBA" id="ARBA00012483"/>
    </source>
</evidence>
<dbReference type="AlphaFoldDB" id="A0A7J7G702"/>
<feature type="region of interest" description="Disordered" evidence="8">
    <location>
        <begin position="221"/>
        <end position="349"/>
    </location>
</feature>
<evidence type="ECO:0000256" key="8">
    <source>
        <dbReference type="SAM" id="MobiDB-lite"/>
    </source>
</evidence>
<comment type="catalytic activity">
    <reaction evidence="1">
        <text>S-ubiquitinyl-[E2 ubiquitin-conjugating enzyme]-L-cysteine + [acceptor protein]-L-lysine = [E2 ubiquitin-conjugating enzyme]-L-cysteine + N(6)-ubiquitinyl-[acceptor protein]-L-lysine.</text>
        <dbReference type="EC" id="2.3.2.27"/>
    </reaction>
</comment>
<sequence length="471" mass="51145">MEEYSGKRAVDGLVVPRKRSGLVLRDAAESKDTNAQFCNRRGCKGRLKHTKSEQSGLSEKSKSTRLPFQASSGKEIIGSSSGTCSVVPNTRKSFQVSQKKLSSQLETDSSETSSVRDGPVGSDVVSSPGRAQIGTESGKVRSIEVGSSSIASNSRPPKVFRPKSAIDSRDSPLGPAVPLASKSPCPGPRNSASASKYGLRNNRCNSTSDAVTSGCSLSESNLTRRKDMMKKRNPEIESSFSVRGKKTIGPLSEDNHSSTSTYGISISDSRRARNSSQSVGSVWTQRSVNGNNRASVSSNRKNGNRLSPTELHVVAPRPQRELPVAVDVQSSSHQFSSEASSSRSTSFSHDERYNMDGITEVLSTLERMEQDEEITYAELLALETNLLLGGFGFYDQHRDMRLDIDNMSYEELLALEEKMGNVSTALSEEALLKCLKRSIYQTTTPEEGTMGCSEDGDEDDTKCSICQVLFL</sequence>
<feature type="compositionally biased region" description="Basic and acidic residues" evidence="8">
    <location>
        <begin position="222"/>
        <end position="235"/>
    </location>
</feature>
<feature type="compositionally biased region" description="Polar residues" evidence="8">
    <location>
        <begin position="257"/>
        <end position="267"/>
    </location>
</feature>
<evidence type="ECO:0000256" key="4">
    <source>
        <dbReference type="ARBA" id="ARBA00022723"/>
    </source>
</evidence>
<dbReference type="Proteomes" id="UP000593564">
    <property type="component" value="Unassembled WGS sequence"/>
</dbReference>
<dbReference type="InterPro" id="IPR045191">
    <property type="entry name" value="MBR1/2-like"/>
</dbReference>
<feature type="compositionally biased region" description="Polar residues" evidence="8">
    <location>
        <begin position="83"/>
        <end position="115"/>
    </location>
</feature>
<evidence type="ECO:0000313" key="9">
    <source>
        <dbReference type="EMBL" id="KAF5936397.1"/>
    </source>
</evidence>
<keyword evidence="3" id="KW-0808">Transferase</keyword>
<dbReference type="PANTHER" id="PTHR22937:SF136">
    <property type="entry name" value="RING-TYPE E3 UBIQUITIN TRANSFERASE"/>
    <property type="match status" value="1"/>
</dbReference>
<keyword evidence="10" id="KW-1185">Reference proteome</keyword>
<evidence type="ECO:0000313" key="10">
    <source>
        <dbReference type="Proteomes" id="UP000593564"/>
    </source>
</evidence>
<evidence type="ECO:0000256" key="6">
    <source>
        <dbReference type="ARBA" id="ARBA00022786"/>
    </source>
</evidence>
<dbReference type="PANTHER" id="PTHR22937">
    <property type="entry name" value="E3 UBIQUITIN-PROTEIN LIGASE RNF165"/>
    <property type="match status" value="1"/>
</dbReference>
<protein>
    <recommendedName>
        <fullName evidence="2">RING-type E3 ubiquitin transferase</fullName>
        <ecNumber evidence="2">2.3.2.27</ecNumber>
    </recommendedName>
</protein>
<feature type="compositionally biased region" description="Polar residues" evidence="8">
    <location>
        <begin position="53"/>
        <end position="70"/>
    </location>
</feature>
<gene>
    <name evidence="9" type="ORF">HYC85_027526</name>
</gene>
<keyword evidence="5" id="KW-0863">Zinc-finger</keyword>
<feature type="compositionally biased region" description="Low complexity" evidence="8">
    <location>
        <begin position="326"/>
        <end position="347"/>
    </location>
</feature>
<accession>A0A7J7G702</accession>
<feature type="region of interest" description="Disordered" evidence="8">
    <location>
        <begin position="40"/>
        <end position="198"/>
    </location>
</feature>
<evidence type="ECO:0000256" key="5">
    <source>
        <dbReference type="ARBA" id="ARBA00022771"/>
    </source>
</evidence>
<dbReference type="EC" id="2.3.2.27" evidence="2"/>
<dbReference type="GO" id="GO:0008270">
    <property type="term" value="F:zinc ion binding"/>
    <property type="evidence" value="ECO:0007669"/>
    <property type="project" value="UniProtKB-KW"/>
</dbReference>
<feature type="compositionally biased region" description="Polar residues" evidence="8">
    <location>
        <begin position="274"/>
        <end position="307"/>
    </location>
</feature>
<reference evidence="10" key="1">
    <citation type="journal article" date="2020" name="Nat. Commun.">
        <title>Genome assembly of wild tea tree DASZ reveals pedigree and selection history of tea varieties.</title>
        <authorList>
            <person name="Zhang W."/>
            <person name="Zhang Y."/>
            <person name="Qiu H."/>
            <person name="Guo Y."/>
            <person name="Wan H."/>
            <person name="Zhang X."/>
            <person name="Scossa F."/>
            <person name="Alseekh S."/>
            <person name="Zhang Q."/>
            <person name="Wang P."/>
            <person name="Xu L."/>
            <person name="Schmidt M.H."/>
            <person name="Jia X."/>
            <person name="Li D."/>
            <person name="Zhu A."/>
            <person name="Guo F."/>
            <person name="Chen W."/>
            <person name="Ni D."/>
            <person name="Usadel B."/>
            <person name="Fernie A.R."/>
            <person name="Wen W."/>
        </authorList>
    </citation>
    <scope>NUCLEOTIDE SEQUENCE [LARGE SCALE GENOMIC DNA]</scope>
    <source>
        <strain evidence="10">cv. G240</strain>
    </source>
</reference>